<sequence>DNDQGVKIYYTLFQLVSFALPMSSATAQRLLSFDGWETALDPKNISLLSILKFRQTKDDFIYDAHEENFAISKFLTDIAQTITDTDTEWVTAINLVTVKASMNRYVLVWQEE</sequence>
<proteinExistence type="predicted"/>
<comment type="caution">
    <text evidence="1">The sequence shown here is derived from an EMBL/GenBank/DDBJ whole genome shotgun (WGS) entry which is preliminary data.</text>
</comment>
<feature type="non-terminal residue" evidence="1">
    <location>
        <position position="1"/>
    </location>
</feature>
<accession>A0A9N9GT73</accession>
<name>A0A9N9GT73_9GLOM</name>
<dbReference type="OrthoDB" id="2427761at2759"/>
<dbReference type="EMBL" id="CAJVPJ010002952">
    <property type="protein sequence ID" value="CAG8632221.1"/>
    <property type="molecule type" value="Genomic_DNA"/>
</dbReference>
<evidence type="ECO:0000313" key="2">
    <source>
        <dbReference type="Proteomes" id="UP000789572"/>
    </source>
</evidence>
<protein>
    <submittedName>
        <fullName evidence="1">2453_t:CDS:1</fullName>
    </submittedName>
</protein>
<dbReference type="AlphaFoldDB" id="A0A9N9GT73"/>
<evidence type="ECO:0000313" key="1">
    <source>
        <dbReference type="EMBL" id="CAG8632221.1"/>
    </source>
</evidence>
<reference evidence="1" key="1">
    <citation type="submission" date="2021-06" db="EMBL/GenBank/DDBJ databases">
        <authorList>
            <person name="Kallberg Y."/>
            <person name="Tangrot J."/>
            <person name="Rosling A."/>
        </authorList>
    </citation>
    <scope>NUCLEOTIDE SEQUENCE</scope>
    <source>
        <strain evidence="1">IA702</strain>
    </source>
</reference>
<dbReference type="Proteomes" id="UP000789572">
    <property type="component" value="Unassembled WGS sequence"/>
</dbReference>
<gene>
    <name evidence="1" type="ORF">POCULU_LOCUS8953</name>
</gene>
<organism evidence="1 2">
    <name type="scientific">Paraglomus occultum</name>
    <dbReference type="NCBI Taxonomy" id="144539"/>
    <lineage>
        <taxon>Eukaryota</taxon>
        <taxon>Fungi</taxon>
        <taxon>Fungi incertae sedis</taxon>
        <taxon>Mucoromycota</taxon>
        <taxon>Glomeromycotina</taxon>
        <taxon>Glomeromycetes</taxon>
        <taxon>Paraglomerales</taxon>
        <taxon>Paraglomeraceae</taxon>
        <taxon>Paraglomus</taxon>
    </lineage>
</organism>
<keyword evidence="2" id="KW-1185">Reference proteome</keyword>